<accession>A0A2I2KVP2</accession>
<sequence>MTGRVRRACDDGGMSTLPAGRRMPAEWEPHRRTWMAFPPPNATFGAEGSPGLEAARAAWAEVATTISRYEPVILLAGPGRAAAAARRLVPPAVTVVEQPLDDAWARDTGPTFTVDGGDRLGAVDWVFNGWGAQDWACWDADRALAGAVAARAGARVRSSTLTNEGGGLAVDGAGTVLLTETVQLDPHRNPGWDRARVEAELHAQLGTTRAVWLPRGLTRDYDRYGTRGHVDMVAAFVRPGLVAAHAQPDPDHPDHVPMKELAAVLRAGRDATGRPLEVVEIAAPTVLEVDGGAAGYSYLNHYVGNGFVVAGVFDDPRDVEALGLLARLYPGRRIEPVDARVLFANGGGVHCVTQQQPAITP</sequence>
<evidence type="ECO:0000256" key="2">
    <source>
        <dbReference type="SAM" id="MobiDB-lite"/>
    </source>
</evidence>
<dbReference type="PANTHER" id="PTHR31377">
    <property type="entry name" value="AGMATINE DEIMINASE-RELATED"/>
    <property type="match status" value="1"/>
</dbReference>
<evidence type="ECO:0000313" key="4">
    <source>
        <dbReference type="Proteomes" id="UP000234331"/>
    </source>
</evidence>
<dbReference type="EMBL" id="FZMO01000301">
    <property type="protein sequence ID" value="SNQ49725.1"/>
    <property type="molecule type" value="Genomic_DNA"/>
</dbReference>
<dbReference type="GO" id="GO:0047632">
    <property type="term" value="F:agmatine deiminase activity"/>
    <property type="evidence" value="ECO:0007669"/>
    <property type="project" value="UniProtKB-EC"/>
</dbReference>
<keyword evidence="1 3" id="KW-0378">Hydrolase</keyword>
<organism evidence="3 4">
    <name type="scientific">Frankia canadensis</name>
    <dbReference type="NCBI Taxonomy" id="1836972"/>
    <lineage>
        <taxon>Bacteria</taxon>
        <taxon>Bacillati</taxon>
        <taxon>Actinomycetota</taxon>
        <taxon>Actinomycetes</taxon>
        <taxon>Frankiales</taxon>
        <taxon>Frankiaceae</taxon>
        <taxon>Frankia</taxon>
    </lineage>
</organism>
<dbReference type="PANTHER" id="PTHR31377:SF0">
    <property type="entry name" value="AGMATINE DEIMINASE-RELATED"/>
    <property type="match status" value="1"/>
</dbReference>
<reference evidence="3 4" key="1">
    <citation type="submission" date="2017-06" db="EMBL/GenBank/DDBJ databases">
        <authorList>
            <person name="Kim H.J."/>
            <person name="Triplett B.A."/>
        </authorList>
    </citation>
    <scope>NUCLEOTIDE SEQUENCE [LARGE SCALE GENOMIC DNA]</scope>
    <source>
        <strain evidence="3">FRACA_ARgP5</strain>
    </source>
</reference>
<evidence type="ECO:0000313" key="3">
    <source>
        <dbReference type="EMBL" id="SNQ49725.1"/>
    </source>
</evidence>
<dbReference type="SUPFAM" id="SSF55909">
    <property type="entry name" value="Pentein"/>
    <property type="match status" value="1"/>
</dbReference>
<dbReference type="Gene3D" id="3.75.10.10">
    <property type="entry name" value="L-arginine/glycine Amidinotransferase, Chain A"/>
    <property type="match status" value="1"/>
</dbReference>
<keyword evidence="4" id="KW-1185">Reference proteome</keyword>
<protein>
    <submittedName>
        <fullName evidence="3">Putative agmatine deiminase</fullName>
        <ecNumber evidence="3">3.5.3.12</ecNumber>
    </submittedName>
</protein>
<dbReference type="Proteomes" id="UP000234331">
    <property type="component" value="Unassembled WGS sequence"/>
</dbReference>
<evidence type="ECO:0000256" key="1">
    <source>
        <dbReference type="ARBA" id="ARBA00022801"/>
    </source>
</evidence>
<dbReference type="EC" id="3.5.3.12" evidence="3"/>
<dbReference type="GO" id="GO:0009446">
    <property type="term" value="P:putrescine biosynthetic process"/>
    <property type="evidence" value="ECO:0007669"/>
    <property type="project" value="InterPro"/>
</dbReference>
<dbReference type="AlphaFoldDB" id="A0A2I2KVP2"/>
<proteinExistence type="predicted"/>
<dbReference type="InterPro" id="IPR007466">
    <property type="entry name" value="Peptidyl-Arg-deiminase_porph"/>
</dbReference>
<name>A0A2I2KVP2_9ACTN</name>
<gene>
    <name evidence="3" type="primary">aguA</name>
    <name evidence="3" type="ORF">FRACA_370002</name>
</gene>
<dbReference type="GO" id="GO:0004668">
    <property type="term" value="F:protein-arginine deiminase activity"/>
    <property type="evidence" value="ECO:0007669"/>
    <property type="project" value="InterPro"/>
</dbReference>
<feature type="region of interest" description="Disordered" evidence="2">
    <location>
        <begin position="1"/>
        <end position="21"/>
    </location>
</feature>
<dbReference type="Pfam" id="PF04371">
    <property type="entry name" value="PAD_porph"/>
    <property type="match status" value="1"/>
</dbReference>